<dbReference type="SMART" id="SM00342">
    <property type="entry name" value="HTH_ARAC"/>
    <property type="match status" value="1"/>
</dbReference>
<evidence type="ECO:0000256" key="2">
    <source>
        <dbReference type="ARBA" id="ARBA00023125"/>
    </source>
</evidence>
<dbReference type="InterPro" id="IPR009057">
    <property type="entry name" value="Homeodomain-like_sf"/>
</dbReference>
<dbReference type="SMART" id="SM00871">
    <property type="entry name" value="AraC_E_bind"/>
    <property type="match status" value="1"/>
</dbReference>
<dbReference type="InterPro" id="IPR050908">
    <property type="entry name" value="SmbC-like"/>
</dbReference>
<dbReference type="PROSITE" id="PS00041">
    <property type="entry name" value="HTH_ARAC_FAMILY_1"/>
    <property type="match status" value="1"/>
</dbReference>
<dbReference type="EMBL" id="BQKE01000002">
    <property type="protein sequence ID" value="GJM62611.1"/>
    <property type="molecule type" value="Genomic_DNA"/>
</dbReference>
<accession>A0AAN4W0S3</accession>
<dbReference type="GO" id="GO:0043565">
    <property type="term" value="F:sequence-specific DNA binding"/>
    <property type="evidence" value="ECO:0007669"/>
    <property type="project" value="InterPro"/>
</dbReference>
<dbReference type="Proteomes" id="UP001310022">
    <property type="component" value="Unassembled WGS sequence"/>
</dbReference>
<dbReference type="InterPro" id="IPR018060">
    <property type="entry name" value="HTH_AraC"/>
</dbReference>
<evidence type="ECO:0000259" key="4">
    <source>
        <dbReference type="PROSITE" id="PS01124"/>
    </source>
</evidence>
<dbReference type="RefSeq" id="WP_338237867.1">
    <property type="nucleotide sequence ID" value="NZ_BQKE01000002.1"/>
</dbReference>
<dbReference type="InterPro" id="IPR010499">
    <property type="entry name" value="AraC_E-bd"/>
</dbReference>
<evidence type="ECO:0000313" key="5">
    <source>
        <dbReference type="EMBL" id="GJM62611.1"/>
    </source>
</evidence>
<dbReference type="Gene3D" id="3.20.80.10">
    <property type="entry name" value="Regulatory factor, effector binding domain"/>
    <property type="match status" value="1"/>
</dbReference>
<dbReference type="PRINTS" id="PR00032">
    <property type="entry name" value="HTHARAC"/>
</dbReference>
<keyword evidence="1" id="KW-0805">Transcription regulation</keyword>
<keyword evidence="3" id="KW-0804">Transcription</keyword>
<dbReference type="SUPFAM" id="SSF46689">
    <property type="entry name" value="Homeodomain-like"/>
    <property type="match status" value="2"/>
</dbReference>
<dbReference type="InterPro" id="IPR011256">
    <property type="entry name" value="Reg_factor_effector_dom_sf"/>
</dbReference>
<dbReference type="InterPro" id="IPR020449">
    <property type="entry name" value="Tscrpt_reg_AraC-type_HTH"/>
</dbReference>
<evidence type="ECO:0000256" key="1">
    <source>
        <dbReference type="ARBA" id="ARBA00023015"/>
    </source>
</evidence>
<dbReference type="AlphaFoldDB" id="A0AAN4W0S3"/>
<dbReference type="PANTHER" id="PTHR40055:SF1">
    <property type="entry name" value="TRANSCRIPTIONAL REGULATOR YGIV-RELATED"/>
    <property type="match status" value="1"/>
</dbReference>
<evidence type="ECO:0000256" key="3">
    <source>
        <dbReference type="ARBA" id="ARBA00023163"/>
    </source>
</evidence>
<keyword evidence="6" id="KW-1185">Reference proteome</keyword>
<dbReference type="GO" id="GO:0003700">
    <property type="term" value="F:DNA-binding transcription factor activity"/>
    <property type="evidence" value="ECO:0007669"/>
    <property type="project" value="InterPro"/>
</dbReference>
<gene>
    <name evidence="5" type="ORF">PEDI_31630</name>
</gene>
<dbReference type="SUPFAM" id="SSF55136">
    <property type="entry name" value="Probable bacterial effector-binding domain"/>
    <property type="match status" value="1"/>
</dbReference>
<dbReference type="Gene3D" id="1.10.10.60">
    <property type="entry name" value="Homeodomain-like"/>
    <property type="match status" value="2"/>
</dbReference>
<dbReference type="Pfam" id="PF12833">
    <property type="entry name" value="HTH_18"/>
    <property type="match status" value="1"/>
</dbReference>
<feature type="domain" description="HTH araC/xylS-type" evidence="4">
    <location>
        <begin position="10"/>
        <end position="108"/>
    </location>
</feature>
<dbReference type="InterPro" id="IPR018062">
    <property type="entry name" value="HTH_AraC-typ_CS"/>
</dbReference>
<proteinExistence type="predicted"/>
<dbReference type="InterPro" id="IPR029442">
    <property type="entry name" value="GyrI-like"/>
</dbReference>
<sequence length="282" mass="32707">MEEYYENRIAKVVHFIHRHLDEKLTIEQLAEVAAFSPFHFHRIMQAHLGMPIGKYVHQVRMQRAAQLLSSSEVPVSELAWELGYSDAAAFNKAFKKLYRVSPSEFRVLKLDHVMKNEKPDFGPWSITKRPTKVHLEERRLMYIPLKGAYGALDYGGAFEQLWGQIGAQKLFTKGIQSICQNFDNPDITPAAEIRAEVGLIIHKEANATGEIKLKMLPEGEFMRFRFQGDYQNLGYAYQFIFGEWLPKSGLNLREEPCFDRYVSDPRRVVPEKRKVEIFIPIE</sequence>
<organism evidence="5 6">
    <name type="scientific">Persicobacter diffluens</name>
    <dbReference type="NCBI Taxonomy" id="981"/>
    <lineage>
        <taxon>Bacteria</taxon>
        <taxon>Pseudomonadati</taxon>
        <taxon>Bacteroidota</taxon>
        <taxon>Cytophagia</taxon>
        <taxon>Cytophagales</taxon>
        <taxon>Persicobacteraceae</taxon>
        <taxon>Persicobacter</taxon>
    </lineage>
</organism>
<evidence type="ECO:0000313" key="6">
    <source>
        <dbReference type="Proteomes" id="UP001310022"/>
    </source>
</evidence>
<dbReference type="PANTHER" id="PTHR40055">
    <property type="entry name" value="TRANSCRIPTIONAL REGULATOR YGIV-RELATED"/>
    <property type="match status" value="1"/>
</dbReference>
<keyword evidence="2" id="KW-0238">DNA-binding</keyword>
<dbReference type="Pfam" id="PF06445">
    <property type="entry name" value="GyrI-like"/>
    <property type="match status" value="1"/>
</dbReference>
<reference evidence="5 6" key="1">
    <citation type="submission" date="2021-12" db="EMBL/GenBank/DDBJ databases">
        <title>Genome sequencing of bacteria with rrn-lacking chromosome and rrn-plasmid.</title>
        <authorList>
            <person name="Anda M."/>
            <person name="Iwasaki W."/>
        </authorList>
    </citation>
    <scope>NUCLEOTIDE SEQUENCE [LARGE SCALE GENOMIC DNA]</scope>
    <source>
        <strain evidence="5 6">NBRC 15940</strain>
    </source>
</reference>
<dbReference type="PROSITE" id="PS01124">
    <property type="entry name" value="HTH_ARAC_FAMILY_2"/>
    <property type="match status" value="1"/>
</dbReference>
<name>A0AAN4W0S3_9BACT</name>
<protein>
    <submittedName>
        <fullName evidence="5">AraC family transcriptional regulator</fullName>
    </submittedName>
</protein>
<comment type="caution">
    <text evidence="5">The sequence shown here is derived from an EMBL/GenBank/DDBJ whole genome shotgun (WGS) entry which is preliminary data.</text>
</comment>